<dbReference type="PANTHER" id="PTHR13078">
    <property type="entry name" value="PEROXISOMAL MULTIFUNCTIONAL ENZYME TYPE 2-RELATED"/>
    <property type="match status" value="1"/>
</dbReference>
<protein>
    <submittedName>
        <fullName evidence="4">Acyl dehydratase</fullName>
    </submittedName>
</protein>
<evidence type="ECO:0000259" key="2">
    <source>
        <dbReference type="Pfam" id="PF01575"/>
    </source>
</evidence>
<dbReference type="RefSeq" id="WP_085123312.1">
    <property type="nucleotide sequence ID" value="NZ_FWZX01000010.1"/>
</dbReference>
<accession>A0A1Y6BXF8</accession>
<dbReference type="GO" id="GO:0044594">
    <property type="term" value="F:17-beta-hydroxysteroid dehydrogenase (NAD+) activity"/>
    <property type="evidence" value="ECO:0007669"/>
    <property type="project" value="TreeGrafter"/>
</dbReference>
<dbReference type="GO" id="GO:0006635">
    <property type="term" value="P:fatty acid beta-oxidation"/>
    <property type="evidence" value="ECO:0007669"/>
    <property type="project" value="TreeGrafter"/>
</dbReference>
<name>A0A1Y6BXF8_9PROT</name>
<dbReference type="InterPro" id="IPR002539">
    <property type="entry name" value="MaoC-like_dom"/>
</dbReference>
<reference evidence="4 5" key="1">
    <citation type="submission" date="2017-04" db="EMBL/GenBank/DDBJ databases">
        <authorList>
            <person name="Afonso C.L."/>
            <person name="Miller P.J."/>
            <person name="Scott M.A."/>
            <person name="Spackman E."/>
            <person name="Goraichik I."/>
            <person name="Dimitrov K.M."/>
            <person name="Suarez D.L."/>
            <person name="Swayne D.E."/>
        </authorList>
    </citation>
    <scope>NUCLEOTIDE SEQUENCE [LARGE SCALE GENOMIC DNA]</scope>
    <source>
        <strain evidence="4 5">USBA 355</strain>
    </source>
</reference>
<dbReference type="STRING" id="560819.SAMN05428998_11091"/>
<dbReference type="EMBL" id="FWZX01000010">
    <property type="protein sequence ID" value="SMF30153.1"/>
    <property type="molecule type" value="Genomic_DNA"/>
</dbReference>
<evidence type="ECO:0000313" key="5">
    <source>
        <dbReference type="Proteomes" id="UP000192917"/>
    </source>
</evidence>
<dbReference type="GO" id="GO:0004300">
    <property type="term" value="F:enoyl-CoA hydratase activity"/>
    <property type="evidence" value="ECO:0007669"/>
    <property type="project" value="TreeGrafter"/>
</dbReference>
<evidence type="ECO:0000256" key="1">
    <source>
        <dbReference type="SAM" id="MobiDB-lite"/>
    </source>
</evidence>
<gene>
    <name evidence="4" type="ORF">SAMN05428998_11091</name>
</gene>
<evidence type="ECO:0000313" key="4">
    <source>
        <dbReference type="EMBL" id="SMF30153.1"/>
    </source>
</evidence>
<proteinExistence type="predicted"/>
<dbReference type="Pfam" id="PF22622">
    <property type="entry name" value="MFE-2_hydrat-2_N"/>
    <property type="match status" value="1"/>
</dbReference>
<feature type="compositionally biased region" description="Basic and acidic residues" evidence="1">
    <location>
        <begin position="166"/>
        <end position="175"/>
    </location>
</feature>
<feature type="region of interest" description="Disordered" evidence="1">
    <location>
        <begin position="145"/>
        <end position="177"/>
    </location>
</feature>
<dbReference type="Pfam" id="PF01575">
    <property type="entry name" value="MaoC_dehydratas"/>
    <property type="match status" value="1"/>
</dbReference>
<keyword evidence="5" id="KW-1185">Reference proteome</keyword>
<organism evidence="4 5">
    <name type="scientific">Tistlia consotensis USBA 355</name>
    <dbReference type="NCBI Taxonomy" id="560819"/>
    <lineage>
        <taxon>Bacteria</taxon>
        <taxon>Pseudomonadati</taxon>
        <taxon>Pseudomonadota</taxon>
        <taxon>Alphaproteobacteria</taxon>
        <taxon>Rhodospirillales</taxon>
        <taxon>Rhodovibrionaceae</taxon>
        <taxon>Tistlia</taxon>
    </lineage>
</organism>
<dbReference type="InterPro" id="IPR054357">
    <property type="entry name" value="MFE-2_N"/>
</dbReference>
<feature type="domain" description="MaoC-like" evidence="2">
    <location>
        <begin position="166"/>
        <end position="269"/>
    </location>
</feature>
<dbReference type="PANTHER" id="PTHR13078:SF56">
    <property type="entry name" value="PEROXISOMAL MULTIFUNCTIONAL ENZYME TYPE 2"/>
    <property type="match status" value="1"/>
</dbReference>
<dbReference type="Gene3D" id="3.10.129.10">
    <property type="entry name" value="Hotdog Thioesterase"/>
    <property type="match status" value="1"/>
</dbReference>
<dbReference type="InterPro" id="IPR029069">
    <property type="entry name" value="HotDog_dom_sf"/>
</dbReference>
<feature type="domain" description="Peroxisomal multifunctional enzyme type 2-like N-terminal" evidence="3">
    <location>
        <begin position="20"/>
        <end position="145"/>
    </location>
</feature>
<dbReference type="CDD" id="cd03448">
    <property type="entry name" value="HDE_HSD"/>
    <property type="match status" value="1"/>
</dbReference>
<dbReference type="GO" id="GO:0003857">
    <property type="term" value="F:(3S)-3-hydroxyacyl-CoA dehydrogenase (NAD+) activity"/>
    <property type="evidence" value="ECO:0007669"/>
    <property type="project" value="TreeGrafter"/>
</dbReference>
<dbReference type="Proteomes" id="UP000192917">
    <property type="component" value="Unassembled WGS sequence"/>
</dbReference>
<evidence type="ECO:0000259" key="3">
    <source>
        <dbReference type="Pfam" id="PF22622"/>
    </source>
</evidence>
<sequence length="290" mass="31345">MKVDLETLLNWEIPEVRETLEDRDLILYALGVGLGQDPLDPQELRYTWEEGLAMLPSMASVLAHPGLWMADERLGIDWRRLLHGEQGVRIHGSLPTSGSLIGTSRVTDIVDRGADKGLLIYQAREIHDEAGRHLATATITTFARGDGGCGGPRGSTPRPTPTPHALPERAPDRRVAQATPPQLHLIYRLLGDRHPVHVDPAFARSLGFDGPILAGLCSYGIACHALLKTVCPDPGRLVALDARFSAPAYPGEATVTEIWDQGAGIHGFRLRAAERGAVIIDNGRAEVAPG</sequence>
<dbReference type="SUPFAM" id="SSF54637">
    <property type="entry name" value="Thioesterase/thiol ester dehydrase-isomerase"/>
    <property type="match status" value="2"/>
</dbReference>
<dbReference type="AlphaFoldDB" id="A0A1Y6BXF8"/>